<dbReference type="EMBL" id="JBHUCP010000001">
    <property type="protein sequence ID" value="MFD1527905.1"/>
    <property type="molecule type" value="Genomic_DNA"/>
</dbReference>
<evidence type="ECO:0000313" key="7">
    <source>
        <dbReference type="Proteomes" id="UP001597145"/>
    </source>
</evidence>
<gene>
    <name evidence="6" type="ORF">ACFSCY_00430</name>
</gene>
<dbReference type="PANTHER" id="PTHR47178">
    <property type="entry name" value="MONOOXYGENASE, FAD-BINDING"/>
    <property type="match status" value="1"/>
</dbReference>
<dbReference type="InterPro" id="IPR002938">
    <property type="entry name" value="FAD-bd"/>
</dbReference>
<evidence type="ECO:0000256" key="2">
    <source>
        <dbReference type="ARBA" id="ARBA00022827"/>
    </source>
</evidence>
<keyword evidence="1" id="KW-0285">Flavoprotein</keyword>
<dbReference type="Pfam" id="PF01494">
    <property type="entry name" value="FAD_binding_3"/>
    <property type="match status" value="2"/>
</dbReference>
<proteinExistence type="predicted"/>
<evidence type="ECO:0000256" key="1">
    <source>
        <dbReference type="ARBA" id="ARBA00022630"/>
    </source>
</evidence>
<feature type="domain" description="FAD-binding" evidence="5">
    <location>
        <begin position="317"/>
        <end position="364"/>
    </location>
</feature>
<reference evidence="7" key="1">
    <citation type="journal article" date="2019" name="Int. J. Syst. Evol. Microbiol.">
        <title>The Global Catalogue of Microorganisms (GCM) 10K type strain sequencing project: providing services to taxonomists for standard genome sequencing and annotation.</title>
        <authorList>
            <consortium name="The Broad Institute Genomics Platform"/>
            <consortium name="The Broad Institute Genome Sequencing Center for Infectious Disease"/>
            <person name="Wu L."/>
            <person name="Ma J."/>
        </authorList>
    </citation>
    <scope>NUCLEOTIDE SEQUENCE [LARGE SCALE GENOMIC DNA]</scope>
    <source>
        <strain evidence="7">JCM 12165</strain>
    </source>
</reference>
<dbReference type="InterPro" id="IPR036188">
    <property type="entry name" value="FAD/NAD-bd_sf"/>
</dbReference>
<keyword evidence="3" id="KW-0560">Oxidoreductase</keyword>
<evidence type="ECO:0000256" key="3">
    <source>
        <dbReference type="ARBA" id="ARBA00023002"/>
    </source>
</evidence>
<comment type="caution">
    <text evidence="6">The sequence shown here is derived from an EMBL/GenBank/DDBJ whole genome shotgun (WGS) entry which is preliminary data.</text>
</comment>
<dbReference type="PRINTS" id="PR00420">
    <property type="entry name" value="RNGMNOXGNASE"/>
</dbReference>
<accession>A0ABW4FAY1</accession>
<dbReference type="PANTHER" id="PTHR47178:SF5">
    <property type="entry name" value="FAD-BINDING DOMAIN-CONTAINING PROTEIN"/>
    <property type="match status" value="1"/>
</dbReference>
<dbReference type="Gene3D" id="3.50.50.60">
    <property type="entry name" value="FAD/NAD(P)-binding domain"/>
    <property type="match status" value="1"/>
</dbReference>
<evidence type="ECO:0000313" key="6">
    <source>
        <dbReference type="EMBL" id="MFD1527905.1"/>
    </source>
</evidence>
<evidence type="ECO:0000256" key="4">
    <source>
        <dbReference type="ARBA" id="ARBA00023033"/>
    </source>
</evidence>
<protein>
    <submittedName>
        <fullName evidence="6">FAD-dependent oxidoreductase</fullName>
    </submittedName>
</protein>
<feature type="domain" description="FAD-binding" evidence="5">
    <location>
        <begin position="6"/>
        <end position="176"/>
    </location>
</feature>
<sequence length="441" mass="47542">MGEPLEVIVIGGGIGGLCLAQGLRKAGVAVRVFERDDHPASRWEGYRIHVDPAGARSLRACLPAPLWEAFLATAGPGGDFAFLTPQLSELVVVEESISYPHLAADPAESHYAVDRRTLRRLLLSGLGDVVAFGAEFVGYEHTADDRVAAHFADGTRVVGDVLVGADGVGSRVRRQYLPAAEPQPVGVGGVGQKTWLTEETRAWVPRRLQHGMNLVMDHGPLALFTAAYEPPHDARAVLERLAGDVPPGIETPYILCALVTDPARLPPDLATLDSAALRDLADDLIAHWHPDLRRVLAESDPESRGCTVFTASPEIPAWPSTRVTVLGDAIHTMPATGGLGGNAAMRDARLLARRLSAAAGGEQDLLAAIGDYEDALRDHGYAAVRAALKTRDRMLAHNPLRTMATRAWFRLCRLSPAVRRRTFQDRPDAPSAPRSWERSAT</sequence>
<keyword evidence="4" id="KW-0503">Monooxygenase</keyword>
<keyword evidence="2" id="KW-0274">FAD</keyword>
<dbReference type="Proteomes" id="UP001597145">
    <property type="component" value="Unassembled WGS sequence"/>
</dbReference>
<dbReference type="RefSeq" id="WP_343971823.1">
    <property type="nucleotide sequence ID" value="NZ_BAAAJG010000003.1"/>
</dbReference>
<dbReference type="SUPFAM" id="SSF51905">
    <property type="entry name" value="FAD/NAD(P)-binding domain"/>
    <property type="match status" value="1"/>
</dbReference>
<evidence type="ECO:0000259" key="5">
    <source>
        <dbReference type="Pfam" id="PF01494"/>
    </source>
</evidence>
<name>A0ABW4FAY1_9PSEU</name>
<keyword evidence="7" id="KW-1185">Reference proteome</keyword>
<organism evidence="6 7">
    <name type="scientific">Pseudonocardia aurantiaca</name>
    <dbReference type="NCBI Taxonomy" id="75290"/>
    <lineage>
        <taxon>Bacteria</taxon>
        <taxon>Bacillati</taxon>
        <taxon>Actinomycetota</taxon>
        <taxon>Actinomycetes</taxon>
        <taxon>Pseudonocardiales</taxon>
        <taxon>Pseudonocardiaceae</taxon>
        <taxon>Pseudonocardia</taxon>
    </lineage>
</organism>